<evidence type="ECO:0000313" key="2">
    <source>
        <dbReference type="EMBL" id="OQR83087.1"/>
    </source>
</evidence>
<dbReference type="OrthoDB" id="427711at2759"/>
<name>A0A1V9YBL0_9STRA</name>
<dbReference type="InterPro" id="IPR001357">
    <property type="entry name" value="BRCT_dom"/>
</dbReference>
<accession>A0A1V9YBL0</accession>
<dbReference type="Gene3D" id="3.40.50.10190">
    <property type="entry name" value="BRCT domain"/>
    <property type="match status" value="1"/>
</dbReference>
<dbReference type="GO" id="GO:0005634">
    <property type="term" value="C:nucleus"/>
    <property type="evidence" value="ECO:0007669"/>
    <property type="project" value="TreeGrafter"/>
</dbReference>
<dbReference type="GO" id="GO:0070987">
    <property type="term" value="P:error-free translesion synthesis"/>
    <property type="evidence" value="ECO:0007669"/>
    <property type="project" value="TreeGrafter"/>
</dbReference>
<comment type="caution">
    <text evidence="2">The sequence shown here is derived from an EMBL/GenBank/DDBJ whole genome shotgun (WGS) entry which is preliminary data.</text>
</comment>
<keyword evidence="3" id="KW-1185">Reference proteome</keyword>
<protein>
    <recommendedName>
        <fullName evidence="1">BRCT domain-containing protein</fullName>
    </recommendedName>
</protein>
<dbReference type="PANTHER" id="PTHR45990">
    <property type="entry name" value="DNA REPAIR PROTEIN REV1"/>
    <property type="match status" value="1"/>
</dbReference>
<evidence type="ECO:0000313" key="3">
    <source>
        <dbReference type="Proteomes" id="UP000243217"/>
    </source>
</evidence>
<dbReference type="GO" id="GO:0003887">
    <property type="term" value="F:DNA-directed DNA polymerase activity"/>
    <property type="evidence" value="ECO:0007669"/>
    <property type="project" value="TreeGrafter"/>
</dbReference>
<reference evidence="2 3" key="1">
    <citation type="journal article" date="2014" name="Genome Biol. Evol.">
        <title>The secreted proteins of Achlya hypogyna and Thraustotheca clavata identify the ancestral oomycete secretome and reveal gene acquisitions by horizontal gene transfer.</title>
        <authorList>
            <person name="Misner I."/>
            <person name="Blouin N."/>
            <person name="Leonard G."/>
            <person name="Richards T.A."/>
            <person name="Lane C.E."/>
        </authorList>
    </citation>
    <scope>NUCLEOTIDE SEQUENCE [LARGE SCALE GENOMIC DNA]</scope>
    <source>
        <strain evidence="2 3">ATCC 34112</strain>
    </source>
</reference>
<feature type="domain" description="BRCT" evidence="1">
    <location>
        <begin position="17"/>
        <end position="76"/>
    </location>
</feature>
<dbReference type="SUPFAM" id="SSF52113">
    <property type="entry name" value="BRCT domain"/>
    <property type="match status" value="1"/>
</dbReference>
<dbReference type="PANTHER" id="PTHR45990:SF1">
    <property type="entry name" value="DNA REPAIR PROTEIN REV1"/>
    <property type="match status" value="1"/>
</dbReference>
<dbReference type="GO" id="GO:0042276">
    <property type="term" value="P:error-prone translesion synthesis"/>
    <property type="evidence" value="ECO:0007669"/>
    <property type="project" value="TreeGrafter"/>
</dbReference>
<dbReference type="Proteomes" id="UP000243217">
    <property type="component" value="Unassembled WGS sequence"/>
</dbReference>
<proteinExistence type="predicted"/>
<dbReference type="EMBL" id="JNBS01004573">
    <property type="protein sequence ID" value="OQR83087.1"/>
    <property type="molecule type" value="Genomic_DNA"/>
</dbReference>
<dbReference type="PROSITE" id="PS50172">
    <property type="entry name" value="BRCT"/>
    <property type="match status" value="1"/>
</dbReference>
<dbReference type="AlphaFoldDB" id="A0A1V9YBL0"/>
<organism evidence="2 3">
    <name type="scientific">Thraustotheca clavata</name>
    <dbReference type="NCBI Taxonomy" id="74557"/>
    <lineage>
        <taxon>Eukaryota</taxon>
        <taxon>Sar</taxon>
        <taxon>Stramenopiles</taxon>
        <taxon>Oomycota</taxon>
        <taxon>Saprolegniomycetes</taxon>
        <taxon>Saprolegniales</taxon>
        <taxon>Achlyaceae</taxon>
        <taxon>Thraustotheca</taxon>
    </lineage>
</organism>
<sequence>MASKIRKLRGQNQSIERVSRVFEGVVIFVNGHTEPSKEELRQLILKHGGQFEAYQTSRVTHMIATHVAESKLREIM</sequence>
<gene>
    <name evidence="2" type="ORF">THRCLA_10988</name>
</gene>
<dbReference type="GO" id="GO:0017125">
    <property type="term" value="F:deoxycytidyl transferase activity"/>
    <property type="evidence" value="ECO:0007669"/>
    <property type="project" value="TreeGrafter"/>
</dbReference>
<evidence type="ECO:0000259" key="1">
    <source>
        <dbReference type="PROSITE" id="PS50172"/>
    </source>
</evidence>
<dbReference type="Pfam" id="PF00533">
    <property type="entry name" value="BRCT"/>
    <property type="match status" value="1"/>
</dbReference>
<dbReference type="STRING" id="74557.A0A1V9YBL0"/>
<dbReference type="InterPro" id="IPR036420">
    <property type="entry name" value="BRCT_dom_sf"/>
</dbReference>